<protein>
    <recommendedName>
        <fullName evidence="1">VWFA domain-containing protein</fullName>
    </recommendedName>
</protein>
<feature type="non-terminal residue" evidence="2">
    <location>
        <position position="1"/>
    </location>
</feature>
<dbReference type="SUPFAM" id="SSF53300">
    <property type="entry name" value="vWA-like"/>
    <property type="match status" value="1"/>
</dbReference>
<dbReference type="EMBL" id="LRGB01013320">
    <property type="protein sequence ID" value="KZR99550.1"/>
    <property type="molecule type" value="Genomic_DNA"/>
</dbReference>
<proteinExistence type="predicted"/>
<dbReference type="Gene3D" id="3.40.50.410">
    <property type="entry name" value="von Willebrand factor, type A domain"/>
    <property type="match status" value="1"/>
</dbReference>
<dbReference type="STRING" id="35525.A0A162C0B4"/>
<dbReference type="Proteomes" id="UP000076858">
    <property type="component" value="Unassembled WGS sequence"/>
</dbReference>
<dbReference type="PROSITE" id="PS50234">
    <property type="entry name" value="VWFA"/>
    <property type="match status" value="1"/>
</dbReference>
<comment type="caution">
    <text evidence="2">The sequence shown here is derived from an EMBL/GenBank/DDBJ whole genome shotgun (WGS) entry which is preliminary data.</text>
</comment>
<organism evidence="2 3">
    <name type="scientific">Daphnia magna</name>
    <dbReference type="NCBI Taxonomy" id="35525"/>
    <lineage>
        <taxon>Eukaryota</taxon>
        <taxon>Metazoa</taxon>
        <taxon>Ecdysozoa</taxon>
        <taxon>Arthropoda</taxon>
        <taxon>Crustacea</taxon>
        <taxon>Branchiopoda</taxon>
        <taxon>Diplostraca</taxon>
        <taxon>Cladocera</taxon>
        <taxon>Anomopoda</taxon>
        <taxon>Daphniidae</taxon>
        <taxon>Daphnia</taxon>
    </lineage>
</organism>
<dbReference type="GO" id="GO:0032991">
    <property type="term" value="C:protein-containing complex"/>
    <property type="evidence" value="ECO:0007669"/>
    <property type="project" value="UniProtKB-ARBA"/>
</dbReference>
<feature type="non-terminal residue" evidence="2">
    <location>
        <position position="177"/>
    </location>
</feature>
<evidence type="ECO:0000313" key="3">
    <source>
        <dbReference type="Proteomes" id="UP000076858"/>
    </source>
</evidence>
<name>A0A162C0B4_9CRUS</name>
<dbReference type="PANTHER" id="PTHR10338:SF108">
    <property type="entry name" value="INTER-ALPHA-TRYPSIN INHIBITOR HEAVY CHAIN H4-LIKE PROTEIN"/>
    <property type="match status" value="1"/>
</dbReference>
<reference evidence="2 3" key="1">
    <citation type="submission" date="2016-03" db="EMBL/GenBank/DDBJ databases">
        <title>EvidentialGene: Evidence-directed Construction of Genes on Genomes.</title>
        <authorList>
            <person name="Gilbert D.G."/>
            <person name="Choi J.-H."/>
            <person name="Mockaitis K."/>
            <person name="Colbourne J."/>
            <person name="Pfrender M."/>
        </authorList>
    </citation>
    <scope>NUCLEOTIDE SEQUENCE [LARGE SCALE GENOMIC DNA]</scope>
    <source>
        <strain evidence="2 3">Xinb3</strain>
        <tissue evidence="2">Complete organism</tissue>
    </source>
</reference>
<dbReference type="InterPro" id="IPR050934">
    <property type="entry name" value="ITIH"/>
</dbReference>
<evidence type="ECO:0000313" key="2">
    <source>
        <dbReference type="EMBL" id="KZR99550.1"/>
    </source>
</evidence>
<sequence length="177" mass="19123">TMDVTSSTNINDALLLALKNSQSVQSRLRLTPIIIFLTDGEPTSGVVDKTEILANVRKGNSDDVVSIFSLAFGTGTDYDFLTKISSQNRGFARKIYEAADATLQLKGFFEEVASPLLNNVRFVYNKDGPVHDVTETNVPNFFKGTEFVVAGRIDSDSKLSASITGTGASGSFLFPDI</sequence>
<dbReference type="InterPro" id="IPR002035">
    <property type="entry name" value="VWF_A"/>
</dbReference>
<evidence type="ECO:0000259" key="1">
    <source>
        <dbReference type="PROSITE" id="PS50234"/>
    </source>
</evidence>
<keyword evidence="3" id="KW-1185">Reference proteome</keyword>
<gene>
    <name evidence="2" type="ORF">APZ42_004537</name>
</gene>
<dbReference type="PANTHER" id="PTHR10338">
    <property type="entry name" value="INTER-ALPHA-TRYPSIN INHIBITOR HEAVY CHAIN FAMILY MEMBER"/>
    <property type="match status" value="1"/>
</dbReference>
<dbReference type="AlphaFoldDB" id="A0A162C0B4"/>
<dbReference type="Pfam" id="PF00092">
    <property type="entry name" value="VWA"/>
    <property type="match status" value="1"/>
</dbReference>
<dbReference type="InterPro" id="IPR036465">
    <property type="entry name" value="vWFA_dom_sf"/>
</dbReference>
<accession>A0A162C0B4</accession>
<feature type="domain" description="VWFA" evidence="1">
    <location>
        <begin position="1"/>
        <end position="112"/>
    </location>
</feature>